<dbReference type="EMBL" id="MTKT01002440">
    <property type="protein sequence ID" value="OWM79626.1"/>
    <property type="molecule type" value="Genomic_DNA"/>
</dbReference>
<dbReference type="Pfam" id="PF23551">
    <property type="entry name" value="Zn_ribbon_20"/>
    <property type="match status" value="1"/>
</dbReference>
<feature type="compositionally biased region" description="Polar residues" evidence="1">
    <location>
        <begin position="233"/>
        <end position="262"/>
    </location>
</feature>
<dbReference type="PANTHER" id="PTHR44137">
    <property type="entry name" value="BNAC03G44070D PROTEIN"/>
    <property type="match status" value="1"/>
</dbReference>
<evidence type="ECO:0000313" key="3">
    <source>
        <dbReference type="EMBL" id="OWM79626.1"/>
    </source>
</evidence>
<dbReference type="InterPro" id="IPR056988">
    <property type="entry name" value="Zn_ribbon_pln"/>
</dbReference>
<accession>A0A218X4K9</accession>
<dbReference type="InterPro" id="IPR018253">
    <property type="entry name" value="DnaJ_domain_CS"/>
</dbReference>
<dbReference type="Pfam" id="PF11926">
    <property type="entry name" value="DUF3444"/>
    <property type="match status" value="1"/>
</dbReference>
<dbReference type="Proteomes" id="UP000197138">
    <property type="component" value="Unassembled WGS sequence"/>
</dbReference>
<dbReference type="InterPro" id="IPR024593">
    <property type="entry name" value="DUF3444"/>
</dbReference>
<dbReference type="Gene3D" id="1.10.287.110">
    <property type="entry name" value="DnaJ domain"/>
    <property type="match status" value="1"/>
</dbReference>
<dbReference type="SMART" id="SM00271">
    <property type="entry name" value="DnaJ"/>
    <property type="match status" value="1"/>
</dbReference>
<evidence type="ECO:0000259" key="2">
    <source>
        <dbReference type="PROSITE" id="PS50076"/>
    </source>
</evidence>
<name>A0A218X4K9_PUNGR</name>
<feature type="compositionally biased region" description="Polar residues" evidence="1">
    <location>
        <begin position="279"/>
        <end position="291"/>
    </location>
</feature>
<evidence type="ECO:0000313" key="4">
    <source>
        <dbReference type="Proteomes" id="UP000197138"/>
    </source>
</evidence>
<evidence type="ECO:0000256" key="1">
    <source>
        <dbReference type="SAM" id="MobiDB-lite"/>
    </source>
</evidence>
<reference evidence="4" key="1">
    <citation type="journal article" date="2017" name="Plant J.">
        <title>The pomegranate (Punica granatum L.) genome and the genomics of punicalagin biosynthesis.</title>
        <authorList>
            <person name="Qin G."/>
            <person name="Xu C."/>
            <person name="Ming R."/>
            <person name="Tang H."/>
            <person name="Guyot R."/>
            <person name="Kramer E.M."/>
            <person name="Hu Y."/>
            <person name="Yi X."/>
            <person name="Qi Y."/>
            <person name="Xu X."/>
            <person name="Gao Z."/>
            <person name="Pan H."/>
            <person name="Jian J."/>
            <person name="Tian Y."/>
            <person name="Yue Z."/>
            <person name="Xu Y."/>
        </authorList>
    </citation>
    <scope>NUCLEOTIDE SEQUENCE [LARGE SCALE GENOMIC DNA]</scope>
    <source>
        <strain evidence="4">cv. Dabenzi</strain>
    </source>
</reference>
<organism evidence="3 4">
    <name type="scientific">Punica granatum</name>
    <name type="common">Pomegranate</name>
    <dbReference type="NCBI Taxonomy" id="22663"/>
    <lineage>
        <taxon>Eukaryota</taxon>
        <taxon>Viridiplantae</taxon>
        <taxon>Streptophyta</taxon>
        <taxon>Embryophyta</taxon>
        <taxon>Tracheophyta</taxon>
        <taxon>Spermatophyta</taxon>
        <taxon>Magnoliopsida</taxon>
        <taxon>eudicotyledons</taxon>
        <taxon>Gunneridae</taxon>
        <taxon>Pentapetalae</taxon>
        <taxon>rosids</taxon>
        <taxon>malvids</taxon>
        <taxon>Myrtales</taxon>
        <taxon>Lythraceae</taxon>
        <taxon>Punica</taxon>
    </lineage>
</organism>
<dbReference type="PANTHER" id="PTHR44137:SF32">
    <property type="entry name" value="DNAJ HEAT SHOCK AMINO-TERMINAL DOMAIN PROTEIN"/>
    <property type="match status" value="1"/>
</dbReference>
<dbReference type="InterPro" id="IPR036869">
    <property type="entry name" value="J_dom_sf"/>
</dbReference>
<feature type="region of interest" description="Disordered" evidence="1">
    <location>
        <begin position="215"/>
        <end position="310"/>
    </location>
</feature>
<protein>
    <recommendedName>
        <fullName evidence="2">J domain-containing protein</fullName>
    </recommendedName>
</protein>
<dbReference type="Pfam" id="PF00226">
    <property type="entry name" value="DnaJ"/>
    <property type="match status" value="1"/>
</dbReference>
<sequence>MECNKDDALRAKEIAEKKFMERDYAGARRFVLKAQNLFPALEGLADMLSTLDVYISAENKICGEADWYGILGVNPWDDDEAVRKQYRKLALVLHPDKNKSIGAEGAFKLLLEAWSLLSDKSKRLTYNQKRNSRVVQQSSNGFYSNKMSTNLDSNNRVNVASVPSQPRRKNDTFWTICNRCKTHYEYLRVYLNHTLLCPNCQEAFYAVEKAPPPHVFKPSNSHSNQSHRNSRRGTSIPTNDSSSRQQSINFSMSAPSASQGSGVLQHDQLKRRRMENDYHQTYSYRSDQVSTGERGYAEKERPQGSYYYGLNKPNSERELSFVETRNMLLEKARGEIRKKLAELSLGIKENGREDKKVDRAMDLLFSPVAINVPDPDFHNFDLDRTENFFEVDQVWAAYADGDGMPRFYARIQKVISLKPFKVQISWLNSRTTAEFSSQDWIGSGFTKTCGDFRAGRIEINRSLNSFSHRVAWMKGPRGVIRIFPIKGEVWALYRNWSPDWTDLTPKEVVHKYEMVEVLEDYDEELGIPVAPLVKVAGFRTVFHRHMDPKEVRRIPREEMLRFSHQVPSYLLTGQEAQNAPKGCRELDPAAMPLDLLQVISEVYP</sequence>
<dbReference type="PROSITE" id="PS50076">
    <property type="entry name" value="DNAJ_2"/>
    <property type="match status" value="1"/>
</dbReference>
<feature type="domain" description="J" evidence="2">
    <location>
        <begin position="66"/>
        <end position="130"/>
    </location>
</feature>
<comment type="caution">
    <text evidence="3">The sequence shown here is derived from an EMBL/GenBank/DDBJ whole genome shotgun (WGS) entry which is preliminary data.</text>
</comment>
<gene>
    <name evidence="3" type="ORF">CDL15_Pgr023038</name>
</gene>
<dbReference type="InterPro" id="IPR001623">
    <property type="entry name" value="DnaJ_domain"/>
</dbReference>
<dbReference type="PRINTS" id="PR00625">
    <property type="entry name" value="JDOMAIN"/>
</dbReference>
<dbReference type="PROSITE" id="PS00636">
    <property type="entry name" value="DNAJ_1"/>
    <property type="match status" value="1"/>
</dbReference>
<dbReference type="CDD" id="cd06257">
    <property type="entry name" value="DnaJ"/>
    <property type="match status" value="1"/>
</dbReference>
<dbReference type="SUPFAM" id="SSF46565">
    <property type="entry name" value="Chaperone J-domain"/>
    <property type="match status" value="1"/>
</dbReference>
<proteinExistence type="predicted"/>
<dbReference type="AlphaFoldDB" id="A0A218X4K9"/>